<dbReference type="GO" id="GO:0051537">
    <property type="term" value="F:2 iron, 2 sulfur cluster binding"/>
    <property type="evidence" value="ECO:0007669"/>
    <property type="project" value="UniProtKB-KW"/>
</dbReference>
<evidence type="ECO:0000256" key="3">
    <source>
        <dbReference type="ARBA" id="ARBA00023004"/>
    </source>
</evidence>
<accession>A0A4R7RWY7</accession>
<feature type="domain" description="Iron-binding zinc finger CDGSH type" evidence="5">
    <location>
        <begin position="46"/>
        <end position="80"/>
    </location>
</feature>
<organism evidence="6 7">
    <name type="scientific">Prosthecobacter fusiformis</name>
    <dbReference type="NCBI Taxonomy" id="48464"/>
    <lineage>
        <taxon>Bacteria</taxon>
        <taxon>Pseudomonadati</taxon>
        <taxon>Verrucomicrobiota</taxon>
        <taxon>Verrucomicrobiia</taxon>
        <taxon>Verrucomicrobiales</taxon>
        <taxon>Verrucomicrobiaceae</taxon>
        <taxon>Prosthecobacter</taxon>
    </lineage>
</organism>
<keyword evidence="2" id="KW-0479">Metal-binding</keyword>
<dbReference type="RefSeq" id="WP_208300362.1">
    <property type="nucleotide sequence ID" value="NZ_SOCA01000005.1"/>
</dbReference>
<dbReference type="GO" id="GO:0005737">
    <property type="term" value="C:cytoplasm"/>
    <property type="evidence" value="ECO:0007669"/>
    <property type="project" value="UniProtKB-ARBA"/>
</dbReference>
<dbReference type="EMBL" id="SOCA01000005">
    <property type="protein sequence ID" value="TDU69385.1"/>
    <property type="molecule type" value="Genomic_DNA"/>
</dbReference>
<protein>
    <submittedName>
        <fullName evidence="6">Iron-binding CDGSH zinc finger protein</fullName>
    </submittedName>
</protein>
<proteinExistence type="predicted"/>
<name>A0A4R7RWY7_9BACT</name>
<evidence type="ECO:0000256" key="2">
    <source>
        <dbReference type="ARBA" id="ARBA00022723"/>
    </source>
</evidence>
<evidence type="ECO:0000313" key="6">
    <source>
        <dbReference type="EMBL" id="TDU69385.1"/>
    </source>
</evidence>
<dbReference type="Gene3D" id="3.40.5.90">
    <property type="entry name" value="CDGSH iron-sulfur domain, mitoNEET-type"/>
    <property type="match status" value="2"/>
</dbReference>
<dbReference type="InterPro" id="IPR052950">
    <property type="entry name" value="CISD"/>
</dbReference>
<dbReference type="InterPro" id="IPR018967">
    <property type="entry name" value="FeS-contain_CDGSH-typ"/>
</dbReference>
<evidence type="ECO:0000256" key="4">
    <source>
        <dbReference type="ARBA" id="ARBA00023014"/>
    </source>
</evidence>
<dbReference type="GO" id="GO:0046872">
    <property type="term" value="F:metal ion binding"/>
    <property type="evidence" value="ECO:0007669"/>
    <property type="project" value="UniProtKB-KW"/>
</dbReference>
<keyword evidence="4" id="KW-0411">Iron-sulfur</keyword>
<sequence length="80" mass="8948">MLPKIYDVQPAVIELEAGDHWWCSCGLSGHQPMCDGEHTGTGMRSKKFTLTERMTVRLCNCKHTKTPPYCDGSHVGLEKV</sequence>
<evidence type="ECO:0000313" key="7">
    <source>
        <dbReference type="Proteomes" id="UP000295662"/>
    </source>
</evidence>
<dbReference type="Proteomes" id="UP000295662">
    <property type="component" value="Unassembled WGS sequence"/>
</dbReference>
<gene>
    <name evidence="6" type="ORF">EI77_03038</name>
</gene>
<dbReference type="SMART" id="SM00704">
    <property type="entry name" value="ZnF_CDGSH"/>
    <property type="match status" value="2"/>
</dbReference>
<keyword evidence="7" id="KW-1185">Reference proteome</keyword>
<keyword evidence="1" id="KW-0001">2Fe-2S</keyword>
<reference evidence="6 7" key="1">
    <citation type="submission" date="2019-03" db="EMBL/GenBank/DDBJ databases">
        <title>Genomic Encyclopedia of Archaeal and Bacterial Type Strains, Phase II (KMG-II): from individual species to whole genera.</title>
        <authorList>
            <person name="Goeker M."/>
        </authorList>
    </citation>
    <scope>NUCLEOTIDE SEQUENCE [LARGE SCALE GENOMIC DNA]</scope>
    <source>
        <strain evidence="6 7">ATCC 25309</strain>
    </source>
</reference>
<dbReference type="AlphaFoldDB" id="A0A4R7RWY7"/>
<evidence type="ECO:0000259" key="5">
    <source>
        <dbReference type="SMART" id="SM00704"/>
    </source>
</evidence>
<dbReference type="InterPro" id="IPR042216">
    <property type="entry name" value="MitoNEET_CISD"/>
</dbReference>
<dbReference type="Pfam" id="PF09360">
    <property type="entry name" value="zf-CDGSH"/>
    <property type="match status" value="1"/>
</dbReference>
<feature type="domain" description="Iron-binding zinc finger CDGSH type" evidence="5">
    <location>
        <begin position="10"/>
        <end position="44"/>
    </location>
</feature>
<dbReference type="PANTHER" id="PTHR46491:SF3">
    <property type="entry name" value="CDGSH IRON-SULFUR DOMAIN-CONTAINING PROTEIN 3, MITOCHONDRIAL"/>
    <property type="match status" value="1"/>
</dbReference>
<dbReference type="PANTHER" id="PTHR46491">
    <property type="entry name" value="CDGSH IRON SULFUR DOMAIN PROTEIN HOMOLOG"/>
    <property type="match status" value="1"/>
</dbReference>
<comment type="caution">
    <text evidence="6">The sequence shown here is derived from an EMBL/GenBank/DDBJ whole genome shotgun (WGS) entry which is preliminary data.</text>
</comment>
<evidence type="ECO:0000256" key="1">
    <source>
        <dbReference type="ARBA" id="ARBA00022714"/>
    </source>
</evidence>
<keyword evidence="3" id="KW-0408">Iron</keyword>